<dbReference type="PANTHER" id="PTHR10622:SF10">
    <property type="entry name" value="HET DOMAIN-CONTAINING PROTEIN"/>
    <property type="match status" value="1"/>
</dbReference>
<evidence type="ECO:0000259" key="2">
    <source>
        <dbReference type="Pfam" id="PF26640"/>
    </source>
</evidence>
<comment type="caution">
    <text evidence="3">The sequence shown here is derived from an EMBL/GenBank/DDBJ whole genome shotgun (WGS) entry which is preliminary data.</text>
</comment>
<dbReference type="PANTHER" id="PTHR10622">
    <property type="entry name" value="HET DOMAIN-CONTAINING PROTEIN"/>
    <property type="match status" value="1"/>
</dbReference>
<organism evidence="3 4">
    <name type="scientific">Echria macrotheca</name>
    <dbReference type="NCBI Taxonomy" id="438768"/>
    <lineage>
        <taxon>Eukaryota</taxon>
        <taxon>Fungi</taxon>
        <taxon>Dikarya</taxon>
        <taxon>Ascomycota</taxon>
        <taxon>Pezizomycotina</taxon>
        <taxon>Sordariomycetes</taxon>
        <taxon>Sordariomycetidae</taxon>
        <taxon>Sordariales</taxon>
        <taxon>Schizotheciaceae</taxon>
        <taxon>Echria</taxon>
    </lineage>
</organism>
<dbReference type="InterPro" id="IPR010730">
    <property type="entry name" value="HET"/>
</dbReference>
<evidence type="ECO:0000313" key="3">
    <source>
        <dbReference type="EMBL" id="KAK1753968.1"/>
    </source>
</evidence>
<feature type="domain" description="Heterokaryon incompatibility" evidence="1">
    <location>
        <begin position="23"/>
        <end position="117"/>
    </location>
</feature>
<dbReference type="Proteomes" id="UP001239445">
    <property type="component" value="Unassembled WGS sequence"/>
</dbReference>
<dbReference type="EMBL" id="MU839836">
    <property type="protein sequence ID" value="KAK1753968.1"/>
    <property type="molecule type" value="Genomic_DNA"/>
</dbReference>
<keyword evidence="4" id="KW-1185">Reference proteome</keyword>
<evidence type="ECO:0000313" key="4">
    <source>
        <dbReference type="Proteomes" id="UP001239445"/>
    </source>
</evidence>
<feature type="domain" description="DUF8212" evidence="2">
    <location>
        <begin position="228"/>
        <end position="370"/>
    </location>
</feature>
<name>A0AAJ0B945_9PEZI</name>
<reference evidence="3" key="1">
    <citation type="submission" date="2023-06" db="EMBL/GenBank/DDBJ databases">
        <title>Genome-scale phylogeny and comparative genomics of the fungal order Sordariales.</title>
        <authorList>
            <consortium name="Lawrence Berkeley National Laboratory"/>
            <person name="Hensen N."/>
            <person name="Bonometti L."/>
            <person name="Westerberg I."/>
            <person name="Brannstrom I.O."/>
            <person name="Guillou S."/>
            <person name="Cros-Aarteil S."/>
            <person name="Calhoun S."/>
            <person name="Haridas S."/>
            <person name="Kuo A."/>
            <person name="Mondo S."/>
            <person name="Pangilinan J."/>
            <person name="Riley R."/>
            <person name="Labutti K."/>
            <person name="Andreopoulos B."/>
            <person name="Lipzen A."/>
            <person name="Chen C."/>
            <person name="Yanf M."/>
            <person name="Daum C."/>
            <person name="Ng V."/>
            <person name="Clum A."/>
            <person name="Steindorff A."/>
            <person name="Ohm R."/>
            <person name="Martin F."/>
            <person name="Silar P."/>
            <person name="Natvig D."/>
            <person name="Lalanne C."/>
            <person name="Gautier V."/>
            <person name="Ament-Velasquez S.L."/>
            <person name="Kruys A."/>
            <person name="Hutchinson M.I."/>
            <person name="Powell A.J."/>
            <person name="Barry K."/>
            <person name="Miller A.N."/>
            <person name="Grigoriev I.V."/>
            <person name="Debuchy R."/>
            <person name="Gladieux P."/>
            <person name="Thoren M.H."/>
            <person name="Johannesson H."/>
        </authorList>
    </citation>
    <scope>NUCLEOTIDE SEQUENCE</scope>
    <source>
        <strain evidence="3">PSN4</strain>
    </source>
</reference>
<sequence length="645" mass="72820">MRLLNTVTCDIVEYISDDGVPKYAILSHTWGDHEISLIEWQNRHSLPIGSESTQGAAKVSACCQLAAASGLEWVWIDTCCIDKSSSAELSEAINSMFRWYKNAAVCYAYLSDVESASQQSEEARKGISKSRWFTRGWTLQELLAPKEVIFYSKDWQPLGTKADFAHMISSITRIGRKFLDGESLELASIAQKMSWAADRQTTRSEDRAYCLLGIFDINMPLLYGERYRAFQRLQEVLLTTYPEDHSLYAWGRIVNGFPDIPPDIMFGTNPIPWSPPEPENSLYGMLASSPADFIESYNIVACRTAAQDFYHRASYDAELPRLARRGAIRLQLPMDEPTHMIHHFTDMPIAQIRKVFTLLLLCQYDDPTKHIGRFFVRVTLADASKYSRVGPLVYVSDTGKPYLDYFEQFQNNALRPRTTLAPEPRFSFQPGDIVFRRTVCSPESDTRPAWIRYPPPFEFSFKEGHGVLRPEFASDKERDEFYFMQCFNADAAGSQDIPVLSVSLTREKHPATGELCVKFEVFVPKAGSAAGTGSKSDHEVVAWVSRNRVVYYSFSPLCDSAGVMRPEGYSWVVDERPRPRIFIQVERFEISTGATRGFIDAVDIVVGPRGIGDIVGRKGVNRLGRTTRGLLGVGHFVRRVGAALR</sequence>
<protein>
    <submittedName>
        <fullName evidence="3">Vegetative incompatibility protein HET-E-1</fullName>
    </submittedName>
</protein>
<dbReference type="Pfam" id="PF06985">
    <property type="entry name" value="HET"/>
    <property type="match status" value="1"/>
</dbReference>
<proteinExistence type="predicted"/>
<dbReference type="InterPro" id="IPR058525">
    <property type="entry name" value="DUF8212"/>
</dbReference>
<evidence type="ECO:0000259" key="1">
    <source>
        <dbReference type="Pfam" id="PF06985"/>
    </source>
</evidence>
<gene>
    <name evidence="3" type="ORF">QBC47DRAFT_346598</name>
</gene>
<dbReference type="Pfam" id="PF26640">
    <property type="entry name" value="DUF8212"/>
    <property type="match status" value="1"/>
</dbReference>
<dbReference type="AlphaFoldDB" id="A0AAJ0B945"/>
<accession>A0AAJ0B945</accession>